<organism evidence="1">
    <name type="scientific">marine metagenome</name>
    <dbReference type="NCBI Taxonomy" id="408172"/>
    <lineage>
        <taxon>unclassified sequences</taxon>
        <taxon>metagenomes</taxon>
        <taxon>ecological metagenomes</taxon>
    </lineage>
</organism>
<gene>
    <name evidence="1" type="ORF">METZ01_LOCUS159229</name>
</gene>
<proteinExistence type="predicted"/>
<accession>A0A382AXY2</accession>
<dbReference type="Gene3D" id="3.10.450.50">
    <property type="match status" value="1"/>
</dbReference>
<dbReference type="AlphaFoldDB" id="A0A382AXY2"/>
<evidence type="ECO:0008006" key="2">
    <source>
        <dbReference type="Google" id="ProtNLM"/>
    </source>
</evidence>
<feature type="non-terminal residue" evidence="1">
    <location>
        <position position="1"/>
    </location>
</feature>
<evidence type="ECO:0000313" key="1">
    <source>
        <dbReference type="EMBL" id="SVB06375.1"/>
    </source>
</evidence>
<dbReference type="EMBL" id="UINC01027325">
    <property type="protein sequence ID" value="SVB06375.1"/>
    <property type="molecule type" value="Genomic_DNA"/>
</dbReference>
<sequence>YIRAVSSGDPDTAVTLLDTPRLTSRVEEQILVVESSGRESFLEDSIETLLWGLFRETRPVDFQYDVTPAEIDGNTAKVAVTKISLDGASETTTVHLRNTDSGWRVSGASLDPLVIFVIQRLTEKY</sequence>
<protein>
    <recommendedName>
        <fullName evidence="2">DUF3828 domain-containing protein</fullName>
    </recommendedName>
</protein>
<name>A0A382AXY2_9ZZZZ</name>
<reference evidence="1" key="1">
    <citation type="submission" date="2018-05" db="EMBL/GenBank/DDBJ databases">
        <authorList>
            <person name="Lanie J.A."/>
            <person name="Ng W.-L."/>
            <person name="Kazmierczak K.M."/>
            <person name="Andrzejewski T.M."/>
            <person name="Davidsen T.M."/>
            <person name="Wayne K.J."/>
            <person name="Tettelin H."/>
            <person name="Glass J.I."/>
            <person name="Rusch D."/>
            <person name="Podicherti R."/>
            <person name="Tsui H.-C.T."/>
            <person name="Winkler M.E."/>
        </authorList>
    </citation>
    <scope>NUCLEOTIDE SEQUENCE</scope>
</reference>